<proteinExistence type="predicted"/>
<keyword evidence="2" id="KW-1185">Reference proteome</keyword>
<name>A0A699YXY4_HAELA</name>
<reference evidence="1 2" key="1">
    <citation type="submission" date="2020-02" db="EMBL/GenBank/DDBJ databases">
        <title>Draft genome sequence of Haematococcus lacustris strain NIES-144.</title>
        <authorList>
            <person name="Morimoto D."/>
            <person name="Nakagawa S."/>
            <person name="Yoshida T."/>
            <person name="Sawayama S."/>
        </authorList>
    </citation>
    <scope>NUCLEOTIDE SEQUENCE [LARGE SCALE GENOMIC DNA]</scope>
    <source>
        <strain evidence="1 2">NIES-144</strain>
    </source>
</reference>
<comment type="caution">
    <text evidence="1">The sequence shown here is derived from an EMBL/GenBank/DDBJ whole genome shotgun (WGS) entry which is preliminary data.</text>
</comment>
<evidence type="ECO:0000313" key="1">
    <source>
        <dbReference type="EMBL" id="GFH14065.1"/>
    </source>
</evidence>
<accession>A0A699YXY4</accession>
<gene>
    <name evidence="1" type="ORF">HaLaN_10044</name>
</gene>
<sequence>IQGSAEPVLDLSQSYIVQTFLGGNTNNLTGSLYGQSGRLVDRFGNLLHQPSFNAQMLVGGGRPM</sequence>
<dbReference type="Proteomes" id="UP000485058">
    <property type="component" value="Unassembled WGS sequence"/>
</dbReference>
<evidence type="ECO:0000313" key="2">
    <source>
        <dbReference type="Proteomes" id="UP000485058"/>
    </source>
</evidence>
<protein>
    <submittedName>
        <fullName evidence="1">Uncharacterized protein</fullName>
    </submittedName>
</protein>
<dbReference type="EMBL" id="BLLF01000682">
    <property type="protein sequence ID" value="GFH14065.1"/>
    <property type="molecule type" value="Genomic_DNA"/>
</dbReference>
<dbReference type="AlphaFoldDB" id="A0A699YXY4"/>
<feature type="non-terminal residue" evidence="1">
    <location>
        <position position="1"/>
    </location>
</feature>
<organism evidence="1 2">
    <name type="scientific">Haematococcus lacustris</name>
    <name type="common">Green alga</name>
    <name type="synonym">Haematococcus pluvialis</name>
    <dbReference type="NCBI Taxonomy" id="44745"/>
    <lineage>
        <taxon>Eukaryota</taxon>
        <taxon>Viridiplantae</taxon>
        <taxon>Chlorophyta</taxon>
        <taxon>core chlorophytes</taxon>
        <taxon>Chlorophyceae</taxon>
        <taxon>CS clade</taxon>
        <taxon>Chlamydomonadales</taxon>
        <taxon>Haematococcaceae</taxon>
        <taxon>Haematococcus</taxon>
    </lineage>
</organism>
<feature type="non-terminal residue" evidence="1">
    <location>
        <position position="64"/>
    </location>
</feature>